<accession>A0A9D6AEP4</accession>
<feature type="region of interest" description="Disordered" evidence="3">
    <location>
        <begin position="395"/>
        <end position="426"/>
    </location>
</feature>
<dbReference type="Pfam" id="PF13365">
    <property type="entry name" value="Trypsin_2"/>
    <property type="match status" value="1"/>
</dbReference>
<dbReference type="PANTHER" id="PTHR43343:SF3">
    <property type="entry name" value="PROTEASE DO-LIKE 8, CHLOROPLASTIC"/>
    <property type="match status" value="1"/>
</dbReference>
<gene>
    <name evidence="5" type="ORF">HXK24_00070</name>
</gene>
<dbReference type="InterPro" id="IPR036034">
    <property type="entry name" value="PDZ_sf"/>
</dbReference>
<comment type="caution">
    <text evidence="5">The sequence shown here is derived from an EMBL/GenBank/DDBJ whole genome shotgun (WGS) entry which is preliminary data.</text>
</comment>
<dbReference type="Gene3D" id="2.30.42.10">
    <property type="match status" value="1"/>
</dbReference>
<evidence type="ECO:0000313" key="6">
    <source>
        <dbReference type="Proteomes" id="UP000787322"/>
    </source>
</evidence>
<evidence type="ECO:0000256" key="2">
    <source>
        <dbReference type="ARBA" id="ARBA00022801"/>
    </source>
</evidence>
<feature type="domain" description="PDZ" evidence="4">
    <location>
        <begin position="290"/>
        <end position="366"/>
    </location>
</feature>
<evidence type="ECO:0000256" key="1">
    <source>
        <dbReference type="ARBA" id="ARBA00022670"/>
    </source>
</evidence>
<keyword evidence="1" id="KW-0645">Protease</keyword>
<keyword evidence="2" id="KW-0378">Hydrolase</keyword>
<dbReference type="Pfam" id="PF13180">
    <property type="entry name" value="PDZ_2"/>
    <property type="match status" value="1"/>
</dbReference>
<dbReference type="SUPFAM" id="SSF50156">
    <property type="entry name" value="PDZ domain-like"/>
    <property type="match status" value="1"/>
</dbReference>
<evidence type="ECO:0000313" key="5">
    <source>
        <dbReference type="EMBL" id="MBF4802218.1"/>
    </source>
</evidence>
<evidence type="ECO:0000256" key="3">
    <source>
        <dbReference type="SAM" id="MobiDB-lite"/>
    </source>
</evidence>
<dbReference type="PANTHER" id="PTHR43343">
    <property type="entry name" value="PEPTIDASE S12"/>
    <property type="match status" value="1"/>
</dbReference>
<name>A0A9D6AEP4_9ACTN</name>
<dbReference type="SMART" id="SM00228">
    <property type="entry name" value="PDZ"/>
    <property type="match status" value="1"/>
</dbReference>
<dbReference type="EMBL" id="JABZGU010000001">
    <property type="protein sequence ID" value="MBF4802218.1"/>
    <property type="molecule type" value="Genomic_DNA"/>
</dbReference>
<dbReference type="Gene3D" id="2.40.10.120">
    <property type="match status" value="1"/>
</dbReference>
<dbReference type="InterPro" id="IPR009003">
    <property type="entry name" value="Peptidase_S1_PA"/>
</dbReference>
<protein>
    <submittedName>
        <fullName evidence="5">Trypsin-like peptidase domain-containing protein</fullName>
    </submittedName>
</protein>
<proteinExistence type="predicted"/>
<sequence length="478" mass="50770">MLRRMSMENQAHGLTTDSAVYKRFSPVKQTGFMSMFKSSSVKRTACAIAFAVACVPTIALGEGISKLPAVSGQATISQAATSRPAAEPTDTKTAETVASKVLPSVVSVKATSDSSGSTGSGVVLNTNGDILTNYHVIEGMDTFSISVNDKEYECTVVGTDPTSDLAVLHADLKGDSLTPIEIGNSDNLAPGSWVMSVGSPFGLDHSVSAGIVSALSRGDMLETEGGETTIYANLIQVDAAINPGNSGGALVDSNGQLVGICTLFSSDTKSFAGIGFAIPSNYAIDIANQILSGQQVKHAYIGLSMQTVTPRVAKRNDLSVDYGAYVAGLLDDSPAEGAGIKKGDVIVSIGGERVVSADAAIIAVRSHKIGETVPVEIMRGEDRLTINVTLGSDETLSSMKEKEKNSKNETNNDTDDKQDRTEDDDSYRYYRQQNYWEEFWDYFTNPYGDKDVDSDNPFVNFVESVTNSIAQVIYGIFG</sequence>
<reference evidence="5" key="1">
    <citation type="submission" date="2020-04" db="EMBL/GenBank/DDBJ databases">
        <title>Deep metagenomics examines the oral microbiome during advanced dental caries in children, revealing novel taxa and co-occurrences with host molecules.</title>
        <authorList>
            <person name="Baker J.L."/>
            <person name="Morton J.T."/>
            <person name="Dinis M."/>
            <person name="Alvarez R."/>
            <person name="Tran N.C."/>
            <person name="Knight R."/>
            <person name="Edlund A."/>
        </authorList>
    </citation>
    <scope>NUCLEOTIDE SEQUENCE</scope>
    <source>
        <strain evidence="5">JCVI_3_bin.11</strain>
    </source>
</reference>
<dbReference type="InterPro" id="IPR001478">
    <property type="entry name" value="PDZ"/>
</dbReference>
<dbReference type="InterPro" id="IPR051201">
    <property type="entry name" value="Chloro_Bact_Ser_Proteases"/>
</dbReference>
<dbReference type="PRINTS" id="PR00834">
    <property type="entry name" value="PROTEASES2C"/>
</dbReference>
<evidence type="ECO:0000259" key="4">
    <source>
        <dbReference type="PROSITE" id="PS50106"/>
    </source>
</evidence>
<dbReference type="SUPFAM" id="SSF50494">
    <property type="entry name" value="Trypsin-like serine proteases"/>
    <property type="match status" value="1"/>
</dbReference>
<dbReference type="Proteomes" id="UP000787322">
    <property type="component" value="Unassembled WGS sequence"/>
</dbReference>
<dbReference type="AlphaFoldDB" id="A0A9D6AEP4"/>
<dbReference type="GO" id="GO:0006508">
    <property type="term" value="P:proteolysis"/>
    <property type="evidence" value="ECO:0007669"/>
    <property type="project" value="UniProtKB-KW"/>
</dbReference>
<dbReference type="GO" id="GO:0004252">
    <property type="term" value="F:serine-type endopeptidase activity"/>
    <property type="evidence" value="ECO:0007669"/>
    <property type="project" value="InterPro"/>
</dbReference>
<dbReference type="InterPro" id="IPR001940">
    <property type="entry name" value="Peptidase_S1C"/>
</dbReference>
<organism evidence="5 6">
    <name type="scientific">Lancefieldella parvula</name>
    <dbReference type="NCBI Taxonomy" id="1382"/>
    <lineage>
        <taxon>Bacteria</taxon>
        <taxon>Bacillati</taxon>
        <taxon>Actinomycetota</taxon>
        <taxon>Coriobacteriia</taxon>
        <taxon>Coriobacteriales</taxon>
        <taxon>Atopobiaceae</taxon>
        <taxon>Lancefieldella</taxon>
    </lineage>
</organism>
<dbReference type="PROSITE" id="PS50106">
    <property type="entry name" value="PDZ"/>
    <property type="match status" value="1"/>
</dbReference>